<dbReference type="InterPro" id="IPR016898">
    <property type="entry name" value="Polyphosphate_phosphotransfera"/>
</dbReference>
<dbReference type="PANTHER" id="PTHR34383">
    <property type="entry name" value="POLYPHOSPHATE:AMP PHOSPHOTRANSFERASE-RELATED"/>
    <property type="match status" value="1"/>
</dbReference>
<evidence type="ECO:0000256" key="1">
    <source>
        <dbReference type="ARBA" id="ARBA00022679"/>
    </source>
</evidence>
<dbReference type="InterPro" id="IPR022300">
    <property type="entry name" value="PPK2-rel_1"/>
</dbReference>
<evidence type="ECO:0000313" key="4">
    <source>
        <dbReference type="EMBL" id="VAW43764.1"/>
    </source>
</evidence>
<gene>
    <name evidence="4" type="ORF">MNBD_GAMMA02-1543</name>
</gene>
<accession>A0A3B0WJP4</accession>
<dbReference type="GO" id="GO:0006797">
    <property type="term" value="P:polyphosphate metabolic process"/>
    <property type="evidence" value="ECO:0007669"/>
    <property type="project" value="InterPro"/>
</dbReference>
<dbReference type="InterPro" id="IPR027417">
    <property type="entry name" value="P-loop_NTPase"/>
</dbReference>
<dbReference type="SUPFAM" id="SSF52540">
    <property type="entry name" value="P-loop containing nucleoside triphosphate hydrolases"/>
    <property type="match status" value="1"/>
</dbReference>
<dbReference type="Gene3D" id="3.40.50.300">
    <property type="entry name" value="P-loop containing nucleotide triphosphate hydrolases"/>
    <property type="match status" value="1"/>
</dbReference>
<protein>
    <recommendedName>
        <fullName evidence="3">Polyphosphate kinase-2-related domain-containing protein</fullName>
    </recommendedName>
</protein>
<evidence type="ECO:0000256" key="2">
    <source>
        <dbReference type="ARBA" id="ARBA00022777"/>
    </source>
</evidence>
<dbReference type="PIRSF" id="PIRSF028756">
    <property type="entry name" value="PPK2_prd"/>
    <property type="match status" value="1"/>
</dbReference>
<feature type="domain" description="Polyphosphate kinase-2-related" evidence="3">
    <location>
        <begin position="32"/>
        <end position="259"/>
    </location>
</feature>
<proteinExistence type="predicted"/>
<dbReference type="GO" id="GO:0008976">
    <property type="term" value="F:polyphosphate kinase activity"/>
    <property type="evidence" value="ECO:0007669"/>
    <property type="project" value="InterPro"/>
</dbReference>
<keyword evidence="2" id="KW-0418">Kinase</keyword>
<evidence type="ECO:0000259" key="3">
    <source>
        <dbReference type="Pfam" id="PF03976"/>
    </source>
</evidence>
<reference evidence="4" key="1">
    <citation type="submission" date="2018-06" db="EMBL/GenBank/DDBJ databases">
        <authorList>
            <person name="Zhirakovskaya E."/>
        </authorList>
    </citation>
    <scope>NUCLEOTIDE SEQUENCE</scope>
</reference>
<dbReference type="NCBIfam" id="TIGR03709">
    <property type="entry name" value="PPK2_rel_1"/>
    <property type="match status" value="1"/>
</dbReference>
<keyword evidence="1" id="KW-0808">Transferase</keyword>
<name>A0A3B0WJP4_9ZZZZ</name>
<organism evidence="4">
    <name type="scientific">hydrothermal vent metagenome</name>
    <dbReference type="NCBI Taxonomy" id="652676"/>
    <lineage>
        <taxon>unclassified sequences</taxon>
        <taxon>metagenomes</taxon>
        <taxon>ecological metagenomes</taxon>
    </lineage>
</organism>
<dbReference type="AlphaFoldDB" id="A0A3B0WJP4"/>
<dbReference type="PANTHER" id="PTHR34383:SF3">
    <property type="entry name" value="POLYPHOSPHATE:AMP PHOSPHOTRANSFERASE"/>
    <property type="match status" value="1"/>
</dbReference>
<dbReference type="Pfam" id="PF03976">
    <property type="entry name" value="PPK2"/>
    <property type="match status" value="1"/>
</dbReference>
<dbReference type="EMBL" id="UOFA01000028">
    <property type="protein sequence ID" value="VAW43764.1"/>
    <property type="molecule type" value="Genomic_DNA"/>
</dbReference>
<sequence>MPKIKAFKHTSSLPRPTQQQLNDFVTTNNLSLKKSSKQIGAYQQALNAEGKQGLLIIFQALDAAGKDSTIRNVFRYCDPAGFNVASFKSPSKLEVAHDFMWRCYQQFPAKGQLTVFNRSYYEETLVVKVHPGFLKGQGIDAKPNKAFWQQRYDYINQVEAHLVASGTQVIKFFLDVSQPTQHSRFISRYATPEKQWKFKVGDLKESLLWDQYQKAFTTLLKQTSTKTAPWHVIPADDKSNMRAAVAEIIKQQLKSMNCQYPTIPEFEAEDLKLVDDLVKNHKPK</sequence>
<dbReference type="InterPro" id="IPR022488">
    <property type="entry name" value="PPK2-related"/>
</dbReference>